<gene>
    <name evidence="1" type="ORF">GCM10009767_06240</name>
</gene>
<accession>A0ABP4WAE5</accession>
<proteinExistence type="predicted"/>
<comment type="caution">
    <text evidence="1">The sequence shown here is derived from an EMBL/GenBank/DDBJ whole genome shotgun (WGS) entry which is preliminary data.</text>
</comment>
<organism evidence="1 2">
    <name type="scientific">Kocuria aegyptia</name>
    <dbReference type="NCBI Taxonomy" id="330943"/>
    <lineage>
        <taxon>Bacteria</taxon>
        <taxon>Bacillati</taxon>
        <taxon>Actinomycetota</taxon>
        <taxon>Actinomycetes</taxon>
        <taxon>Micrococcales</taxon>
        <taxon>Micrococcaceae</taxon>
        <taxon>Kocuria</taxon>
    </lineage>
</organism>
<evidence type="ECO:0000313" key="1">
    <source>
        <dbReference type="EMBL" id="GAA1750093.1"/>
    </source>
</evidence>
<keyword evidence="2" id="KW-1185">Reference proteome</keyword>
<protein>
    <submittedName>
        <fullName evidence="1">Uncharacterized protein</fullName>
    </submittedName>
</protein>
<dbReference type="Proteomes" id="UP001501204">
    <property type="component" value="Unassembled WGS sequence"/>
</dbReference>
<dbReference type="EMBL" id="BAAAOA010000008">
    <property type="protein sequence ID" value="GAA1750093.1"/>
    <property type="molecule type" value="Genomic_DNA"/>
</dbReference>
<sequence length="214" mass="23039">MLIGSRSRILVNQLCELIGEHGQVSESVDAELARIEITGVLPASALLARIGVTVLDESPSLTIAANLPALSEVASKLKRLAVPEYRTAEAWDTNSASWHATNSIHLAGAYRLKNFDALYVIRSADDIEMGTVAIGNAQLVKHIANLWANDPLAGYHSRSGSVVVPLGADLPGLYGRALSLCSGRAPREIVEHRMLHYPSVPRDVANTVFTQLLQ</sequence>
<name>A0ABP4WAE5_9MICC</name>
<evidence type="ECO:0000313" key="2">
    <source>
        <dbReference type="Proteomes" id="UP001501204"/>
    </source>
</evidence>
<reference evidence="2" key="1">
    <citation type="journal article" date="2019" name="Int. J. Syst. Evol. Microbiol.">
        <title>The Global Catalogue of Microorganisms (GCM) 10K type strain sequencing project: providing services to taxonomists for standard genome sequencing and annotation.</title>
        <authorList>
            <consortium name="The Broad Institute Genomics Platform"/>
            <consortium name="The Broad Institute Genome Sequencing Center for Infectious Disease"/>
            <person name="Wu L."/>
            <person name="Ma J."/>
        </authorList>
    </citation>
    <scope>NUCLEOTIDE SEQUENCE [LARGE SCALE GENOMIC DNA]</scope>
    <source>
        <strain evidence="2">JCM 14735</strain>
    </source>
</reference>